<dbReference type="Gene3D" id="3.90.199.10">
    <property type="entry name" value="Topoisomerase II, domain 5"/>
    <property type="match status" value="1"/>
</dbReference>
<dbReference type="Pfam" id="PF00521">
    <property type="entry name" value="DNA_topoisoIV"/>
    <property type="match status" value="1"/>
</dbReference>
<dbReference type="SUPFAM" id="SSF101904">
    <property type="entry name" value="GyrA/ParC C-terminal domain-like"/>
    <property type="match status" value="1"/>
</dbReference>
<evidence type="ECO:0000256" key="7">
    <source>
        <dbReference type="ARBA" id="ARBA00023235"/>
    </source>
</evidence>
<evidence type="ECO:0000256" key="4">
    <source>
        <dbReference type="ARBA" id="ARBA00022840"/>
    </source>
</evidence>
<evidence type="ECO:0000256" key="9">
    <source>
        <dbReference type="HAMAP-Rule" id="MF_01897"/>
    </source>
</evidence>
<dbReference type="PROSITE" id="PS52040">
    <property type="entry name" value="TOPO_IIA"/>
    <property type="match status" value="1"/>
</dbReference>
<evidence type="ECO:0000256" key="11">
    <source>
        <dbReference type="SAM" id="Coils"/>
    </source>
</evidence>
<organism evidence="13 14">
    <name type="scientific">Lentihominibacter hominis</name>
    <dbReference type="NCBI Taxonomy" id="2763645"/>
    <lineage>
        <taxon>Bacteria</taxon>
        <taxon>Bacillati</taxon>
        <taxon>Bacillota</taxon>
        <taxon>Clostridia</taxon>
        <taxon>Peptostreptococcales</taxon>
        <taxon>Anaerovoracaceae</taxon>
        <taxon>Lentihominibacter</taxon>
    </lineage>
</organism>
<dbReference type="InterPro" id="IPR035516">
    <property type="entry name" value="Gyrase/topoIV_suA_C"/>
</dbReference>
<proteinExistence type="inferred from homology"/>
<dbReference type="Pfam" id="PF03989">
    <property type="entry name" value="DNA_gyraseA_C"/>
    <property type="match status" value="6"/>
</dbReference>
<feature type="active site" description="O-(5'-phospho-DNA)-tyrosine intermediate" evidence="9 10">
    <location>
        <position position="124"/>
    </location>
</feature>
<dbReference type="CDD" id="cd00187">
    <property type="entry name" value="TOP4c"/>
    <property type="match status" value="1"/>
</dbReference>
<gene>
    <name evidence="9 13" type="primary">gyrA</name>
    <name evidence="13" type="ORF">H8692_03970</name>
</gene>
<keyword evidence="11" id="KW-0175">Coiled coil</keyword>
<evidence type="ECO:0000256" key="5">
    <source>
        <dbReference type="ARBA" id="ARBA00023029"/>
    </source>
</evidence>
<comment type="subunit">
    <text evidence="8">Heterotetramer composed of ParC and ParE.</text>
</comment>
<dbReference type="RefSeq" id="WP_187525031.1">
    <property type="nucleotide sequence ID" value="NZ_JACRTA010000001.1"/>
</dbReference>
<dbReference type="InterPro" id="IPR050220">
    <property type="entry name" value="Type_II_DNA_Topoisomerases"/>
</dbReference>
<evidence type="ECO:0000313" key="13">
    <source>
        <dbReference type="EMBL" id="MBC8567923.1"/>
    </source>
</evidence>
<dbReference type="EMBL" id="JACRTA010000001">
    <property type="protein sequence ID" value="MBC8567923.1"/>
    <property type="molecule type" value="Genomic_DNA"/>
</dbReference>
<dbReference type="NCBIfam" id="TIGR01063">
    <property type="entry name" value="gyrA"/>
    <property type="match status" value="1"/>
</dbReference>
<comment type="similarity">
    <text evidence="2 9">Belongs to the type II topoisomerase GyrA/ParC subunit family.</text>
</comment>
<evidence type="ECO:0000256" key="6">
    <source>
        <dbReference type="ARBA" id="ARBA00023125"/>
    </source>
</evidence>
<dbReference type="GO" id="GO:0006261">
    <property type="term" value="P:DNA-templated DNA replication"/>
    <property type="evidence" value="ECO:0007669"/>
    <property type="project" value="UniProtKB-UniRule"/>
</dbReference>
<dbReference type="InterPro" id="IPR006691">
    <property type="entry name" value="GyrA/parC_rep"/>
</dbReference>
<keyword evidence="14" id="KW-1185">Reference proteome</keyword>
<dbReference type="NCBIfam" id="NF004043">
    <property type="entry name" value="PRK05560.1"/>
    <property type="match status" value="1"/>
</dbReference>
<comment type="miscellaneous">
    <text evidence="9">Few gyrases are as efficient as E.coli at forming negative supercoils. Not all organisms have 2 type II topoisomerases; in organisms with a single type II topoisomerase this enzyme also has to decatenate newly replicated chromosomes.</text>
</comment>
<dbReference type="InterPro" id="IPR013758">
    <property type="entry name" value="Topo_IIA_A/C_ab"/>
</dbReference>
<sequence>MANLIEDQKMIQHEIHDEMKNSYIDYAMSVIVGRALPDVRDGLKPVHRRILYGMSSLGITPDKPFKKSARIVGEVMGKYHPHGDNSIYDAMVRLAQDFSTRYLLVDGHGNFGSVDGDGAAAMRYTEARMSPFSLEMIRDIDKDTVDFMPNFDEEEKEPVVLPARFPNLLVNGSNGIAVGMATSIPPHNLGEVIDATVRMIDDDQCTVEDLVEIVKGPDFPTGAQILGKKGAREAYRTGQGKVMVRAVANIEETDRGRSQIIISEIPFQVNKARLLEKIGELVKDKRIEGISAIRDESNRNGMRIVIELKKDANPRITLNRLYKHTQLQENYSMIMIALVEGQPRLLNLYDIIKEYLKHQKEVVTRRTQYDLNKAEARAHILEGLRIALDNIDEIIKIIRSSYNNAKDKLMERFGLSDIQAQAILDMRLARLQGLEREKIENEYAELQKKIAYYKSLLEDEKKLMGVVKDELLEIKEKYGDERKTKIVADMSDMDDEDLIEEKQVAITLTHLGYLKRIPADTYKTQKRGGKGITGLTTRENDFVNDLIMTSTHDNLMFFTNTGKVHRIKAYEIPEATRTAKGTPAINFLNLMQRERITAVIPFKEFRDDKYLMAVTKDGTIKKTAISQFDTNRKTGLIAINLKDGDELVAIKQTSGSDNVIIITKQGKCICFSEDDVRPMGRIAGGVRAIKLEGDDEVVSMELVQPHEEVLVVTSKGYGKRTSVKEYKIQARGGKGLLTYDKSKFKKTGMLVGALVVDDDDEILLINSEGTIIRIAAADVSKLGRATQGVKIMRADDDVNIISIARVIREEEHEIDTKLALEKKADKRAAEKKENDSEQTKMKI</sequence>
<dbReference type="FunFam" id="1.10.268.10:FF:000001">
    <property type="entry name" value="DNA gyrase subunit A"/>
    <property type="match status" value="1"/>
</dbReference>
<dbReference type="GO" id="GO:0009330">
    <property type="term" value="C:DNA topoisomerase type II (double strand cut, ATP-hydrolyzing) complex"/>
    <property type="evidence" value="ECO:0007669"/>
    <property type="project" value="TreeGrafter"/>
</dbReference>
<dbReference type="EC" id="5.6.2.2" evidence="9"/>
<evidence type="ECO:0000256" key="1">
    <source>
        <dbReference type="ARBA" id="ARBA00000185"/>
    </source>
</evidence>
<keyword evidence="9" id="KW-0963">Cytoplasm</keyword>
<dbReference type="HAMAP" id="MF_01897">
    <property type="entry name" value="GyrA"/>
    <property type="match status" value="1"/>
</dbReference>
<evidence type="ECO:0000256" key="3">
    <source>
        <dbReference type="ARBA" id="ARBA00022741"/>
    </source>
</evidence>
<dbReference type="Gene3D" id="3.30.1360.40">
    <property type="match status" value="1"/>
</dbReference>
<evidence type="ECO:0000256" key="10">
    <source>
        <dbReference type="PROSITE-ProRule" id="PRU01384"/>
    </source>
</evidence>
<evidence type="ECO:0000313" key="14">
    <source>
        <dbReference type="Proteomes" id="UP000610862"/>
    </source>
</evidence>
<name>A0A926E7P8_9FIRM</name>
<dbReference type="Gene3D" id="2.120.10.90">
    <property type="entry name" value="DNA gyrase/topoisomerase IV, subunit A, C-terminal"/>
    <property type="match status" value="1"/>
</dbReference>
<dbReference type="InterPro" id="IPR013757">
    <property type="entry name" value="Topo_IIA_A_a_sf"/>
</dbReference>
<feature type="short sequence motif" description="GyrA-box" evidence="9">
    <location>
        <begin position="525"/>
        <end position="531"/>
    </location>
</feature>
<evidence type="ECO:0000256" key="8">
    <source>
        <dbReference type="ARBA" id="ARBA00063644"/>
    </source>
</evidence>
<dbReference type="FunFam" id="3.30.1360.40:FF:000002">
    <property type="entry name" value="DNA gyrase subunit A"/>
    <property type="match status" value="1"/>
</dbReference>
<dbReference type="NCBIfam" id="NF004044">
    <property type="entry name" value="PRK05561.1"/>
    <property type="match status" value="1"/>
</dbReference>
<comment type="catalytic activity">
    <reaction evidence="1 9 10">
        <text>ATP-dependent breakage, passage and rejoining of double-stranded DNA.</text>
        <dbReference type="EC" id="5.6.2.2"/>
    </reaction>
</comment>
<feature type="domain" description="Topo IIA-type catalytic" evidence="12">
    <location>
        <begin position="36"/>
        <end position="498"/>
    </location>
</feature>
<comment type="subunit">
    <text evidence="9">Heterotetramer, composed of two GyrA and two GyrB chains. In the heterotetramer, GyrA contains the active site tyrosine that forms a transient covalent intermediate with DNA, while GyrB binds cofactors and catalyzes ATP hydrolysis.</text>
</comment>
<dbReference type="GO" id="GO:0005524">
    <property type="term" value="F:ATP binding"/>
    <property type="evidence" value="ECO:0007669"/>
    <property type="project" value="UniProtKB-UniRule"/>
</dbReference>
<dbReference type="PANTHER" id="PTHR43493">
    <property type="entry name" value="DNA GYRASE/TOPOISOMERASE SUBUNIT A"/>
    <property type="match status" value="1"/>
</dbReference>
<comment type="subcellular location">
    <subcellularLocation>
        <location evidence="9">Cytoplasm</location>
    </subcellularLocation>
</comment>
<evidence type="ECO:0000259" key="12">
    <source>
        <dbReference type="PROSITE" id="PS52040"/>
    </source>
</evidence>
<feature type="coiled-coil region" evidence="11">
    <location>
        <begin position="429"/>
        <end position="456"/>
    </location>
</feature>
<dbReference type="FunFam" id="2.120.10.90:FF:000005">
    <property type="entry name" value="DNA topoisomerase 4 subunit A"/>
    <property type="match status" value="1"/>
</dbReference>
<comment type="function">
    <text evidence="9">A type II topoisomerase that negatively supercoils closed circular double-stranded (ds) DNA in an ATP-dependent manner to modulate DNA topology and maintain chromosomes in an underwound state. Negative supercoiling favors strand separation, and DNA replication, transcription, recombination and repair, all of which involve strand separation. Also able to catalyze the interconversion of other topological isomers of dsDNA rings, including catenanes and knotted rings. Type II topoisomerases break and join 2 DNA strands simultaneously in an ATP-dependent manner.</text>
</comment>
<dbReference type="PANTHER" id="PTHR43493:SF5">
    <property type="entry name" value="DNA GYRASE SUBUNIT A, CHLOROPLASTIC_MITOCHONDRIAL"/>
    <property type="match status" value="1"/>
</dbReference>
<dbReference type="FunFam" id="3.90.199.10:FF:000001">
    <property type="entry name" value="DNA gyrase subunit A"/>
    <property type="match status" value="1"/>
</dbReference>
<dbReference type="GO" id="GO:0006265">
    <property type="term" value="P:DNA topological change"/>
    <property type="evidence" value="ECO:0007669"/>
    <property type="project" value="UniProtKB-UniRule"/>
</dbReference>
<evidence type="ECO:0000256" key="2">
    <source>
        <dbReference type="ARBA" id="ARBA00008263"/>
    </source>
</evidence>
<dbReference type="SUPFAM" id="SSF56719">
    <property type="entry name" value="Type II DNA topoisomerase"/>
    <property type="match status" value="1"/>
</dbReference>
<keyword evidence="5 9" id="KW-0799">Topoisomerase</keyword>
<dbReference type="InterPro" id="IPR005743">
    <property type="entry name" value="GyrA"/>
</dbReference>
<accession>A0A926E7P8</accession>
<dbReference type="InterPro" id="IPR013760">
    <property type="entry name" value="Topo_IIA-like_dom_sf"/>
</dbReference>
<dbReference type="AlphaFoldDB" id="A0A926E7P8"/>
<dbReference type="Proteomes" id="UP000610862">
    <property type="component" value="Unassembled WGS sequence"/>
</dbReference>
<dbReference type="SMART" id="SM00434">
    <property type="entry name" value="TOP4c"/>
    <property type="match status" value="1"/>
</dbReference>
<comment type="caution">
    <text evidence="13">The sequence shown here is derived from an EMBL/GenBank/DDBJ whole genome shotgun (WGS) entry which is preliminary data.</text>
</comment>
<reference evidence="13" key="1">
    <citation type="submission" date="2020-08" db="EMBL/GenBank/DDBJ databases">
        <title>Genome public.</title>
        <authorList>
            <person name="Liu C."/>
            <person name="Sun Q."/>
        </authorList>
    </citation>
    <scope>NUCLEOTIDE SEQUENCE</scope>
    <source>
        <strain evidence="13">NSJ-24</strain>
    </source>
</reference>
<keyword evidence="6 9" id="KW-0238">DNA-binding</keyword>
<protein>
    <recommendedName>
        <fullName evidence="9">DNA gyrase subunit A</fullName>
        <ecNumber evidence="9">5.6.2.2</ecNumber>
    </recommendedName>
</protein>
<keyword evidence="3 9" id="KW-0547">Nucleotide-binding</keyword>
<dbReference type="GO" id="GO:0005694">
    <property type="term" value="C:chromosome"/>
    <property type="evidence" value="ECO:0007669"/>
    <property type="project" value="InterPro"/>
</dbReference>
<dbReference type="GO" id="GO:0003677">
    <property type="term" value="F:DNA binding"/>
    <property type="evidence" value="ECO:0007669"/>
    <property type="project" value="UniProtKB-UniRule"/>
</dbReference>
<dbReference type="Gene3D" id="1.10.268.10">
    <property type="entry name" value="Topoisomerase, domain 3"/>
    <property type="match status" value="1"/>
</dbReference>
<dbReference type="InterPro" id="IPR002205">
    <property type="entry name" value="Topo_IIA_dom_A"/>
</dbReference>
<dbReference type="GO" id="GO:0034335">
    <property type="term" value="F:DNA negative supercoiling activity"/>
    <property type="evidence" value="ECO:0007669"/>
    <property type="project" value="UniProtKB-ARBA"/>
</dbReference>
<keyword evidence="7 9" id="KW-0413">Isomerase</keyword>
<dbReference type="GO" id="GO:0005737">
    <property type="term" value="C:cytoplasm"/>
    <property type="evidence" value="ECO:0007669"/>
    <property type="project" value="UniProtKB-SubCell"/>
</dbReference>
<keyword evidence="4 9" id="KW-0067">ATP-binding</keyword>